<accession>A0ABY2Q543</accession>
<evidence type="ECO:0000256" key="2">
    <source>
        <dbReference type="PROSITE-ProRule" id="PRU00335"/>
    </source>
</evidence>
<keyword evidence="6" id="KW-1185">Reference proteome</keyword>
<feature type="region of interest" description="Disordered" evidence="3">
    <location>
        <begin position="1"/>
        <end position="25"/>
    </location>
</feature>
<evidence type="ECO:0000256" key="1">
    <source>
        <dbReference type="ARBA" id="ARBA00023125"/>
    </source>
</evidence>
<dbReference type="Pfam" id="PF00440">
    <property type="entry name" value="TetR_N"/>
    <property type="match status" value="1"/>
</dbReference>
<name>A0ABY2Q543_9HYPH</name>
<reference evidence="5 6" key="1">
    <citation type="submission" date="2019-04" db="EMBL/GenBank/DDBJ databases">
        <title>Mesorhizobium composti sp. nov., isolated from compost.</title>
        <authorList>
            <person name="Lin S.-Y."/>
            <person name="Hameed A."/>
            <person name="Hsieh Y.-T."/>
            <person name="Young C.-C."/>
        </authorList>
    </citation>
    <scope>NUCLEOTIDE SEQUENCE [LARGE SCALE GENOMIC DNA]</scope>
    <source>
        <strain evidence="5 6">CC-YTH430</strain>
    </source>
</reference>
<dbReference type="InterPro" id="IPR009057">
    <property type="entry name" value="Homeodomain-like_sf"/>
</dbReference>
<protein>
    <submittedName>
        <fullName evidence="5">TetR/AcrR family transcriptional regulator</fullName>
    </submittedName>
</protein>
<dbReference type="RefSeq" id="WP_136358608.1">
    <property type="nucleotide sequence ID" value="NZ_SSNY01000008.1"/>
</dbReference>
<evidence type="ECO:0000256" key="3">
    <source>
        <dbReference type="SAM" id="MobiDB-lite"/>
    </source>
</evidence>
<dbReference type="EMBL" id="SSNY01000008">
    <property type="protein sequence ID" value="THF56452.1"/>
    <property type="molecule type" value="Genomic_DNA"/>
</dbReference>
<dbReference type="Proteomes" id="UP000306441">
    <property type="component" value="Unassembled WGS sequence"/>
</dbReference>
<comment type="caution">
    <text evidence="5">The sequence shown here is derived from an EMBL/GenBank/DDBJ whole genome shotgun (WGS) entry which is preliminary data.</text>
</comment>
<evidence type="ECO:0000259" key="4">
    <source>
        <dbReference type="PROSITE" id="PS50977"/>
    </source>
</evidence>
<feature type="DNA-binding region" description="H-T-H motif" evidence="2">
    <location>
        <begin position="50"/>
        <end position="69"/>
    </location>
</feature>
<dbReference type="PROSITE" id="PS50977">
    <property type="entry name" value="HTH_TETR_2"/>
    <property type="match status" value="1"/>
</dbReference>
<dbReference type="Gene3D" id="1.10.10.60">
    <property type="entry name" value="Homeodomain-like"/>
    <property type="match status" value="1"/>
</dbReference>
<feature type="domain" description="HTH tetR-type" evidence="4">
    <location>
        <begin position="27"/>
        <end position="87"/>
    </location>
</feature>
<evidence type="ECO:0000313" key="6">
    <source>
        <dbReference type="Proteomes" id="UP000306441"/>
    </source>
</evidence>
<dbReference type="SUPFAM" id="SSF46689">
    <property type="entry name" value="Homeodomain-like"/>
    <property type="match status" value="1"/>
</dbReference>
<dbReference type="InterPro" id="IPR001647">
    <property type="entry name" value="HTH_TetR"/>
</dbReference>
<sequence length="230" mass="26017">MREDSQENGADRYSSPAAGSGSTGNVRATKEDWLKLALETLICDGVDGVRILTLGQKLGISRSSFYWYFKSRQDLLDQLLQYWRERNTRGILAQSLLPATSVTQGVLNVFECWYDEDLFNPRLDFAVRAWANGSSEVRKVVDLADGERVEAIYAMFLRCGCPQSDALIRARILYFTQIGYYALEIVESIENRLAHLPAYLRIHAGKDPLDGEVEAFVARALRRVDTRQAL</sequence>
<proteinExistence type="predicted"/>
<keyword evidence="1 2" id="KW-0238">DNA-binding</keyword>
<evidence type="ECO:0000313" key="5">
    <source>
        <dbReference type="EMBL" id="THF56452.1"/>
    </source>
</evidence>
<organism evidence="5 6">
    <name type="scientific">Ollibium composti</name>
    <dbReference type="NCBI Taxonomy" id="2675109"/>
    <lineage>
        <taxon>Bacteria</taxon>
        <taxon>Pseudomonadati</taxon>
        <taxon>Pseudomonadota</taxon>
        <taxon>Alphaproteobacteria</taxon>
        <taxon>Hyphomicrobiales</taxon>
        <taxon>Phyllobacteriaceae</taxon>
        <taxon>Ollibium</taxon>
    </lineage>
</organism>
<gene>
    <name evidence="5" type="ORF">E6C48_15065</name>
</gene>